<accession>A0ABP5QBE5</accession>
<dbReference type="EMBL" id="BAAART010000055">
    <property type="protein sequence ID" value="GAA2230962.1"/>
    <property type="molecule type" value="Genomic_DNA"/>
</dbReference>
<dbReference type="RefSeq" id="WP_234750188.1">
    <property type="nucleotide sequence ID" value="NZ_JAKEIO010000004.1"/>
</dbReference>
<evidence type="ECO:0000313" key="2">
    <source>
        <dbReference type="Proteomes" id="UP001501474"/>
    </source>
</evidence>
<protein>
    <submittedName>
        <fullName evidence="1">Uncharacterized protein</fullName>
    </submittedName>
</protein>
<name>A0ABP5QBE5_9ACTN</name>
<comment type="caution">
    <text evidence="1">The sequence shown here is derived from an EMBL/GenBank/DDBJ whole genome shotgun (WGS) entry which is preliminary data.</text>
</comment>
<keyword evidence="2" id="KW-1185">Reference proteome</keyword>
<proteinExistence type="predicted"/>
<evidence type="ECO:0000313" key="1">
    <source>
        <dbReference type="EMBL" id="GAA2230962.1"/>
    </source>
</evidence>
<dbReference type="Proteomes" id="UP001501474">
    <property type="component" value="Unassembled WGS sequence"/>
</dbReference>
<reference evidence="2" key="1">
    <citation type="journal article" date="2019" name="Int. J. Syst. Evol. Microbiol.">
        <title>The Global Catalogue of Microorganisms (GCM) 10K type strain sequencing project: providing services to taxonomists for standard genome sequencing and annotation.</title>
        <authorList>
            <consortium name="The Broad Institute Genomics Platform"/>
            <consortium name="The Broad Institute Genome Sequencing Center for Infectious Disease"/>
            <person name="Wu L."/>
            <person name="Ma J."/>
        </authorList>
    </citation>
    <scope>NUCLEOTIDE SEQUENCE [LARGE SCALE GENOMIC DNA]</scope>
    <source>
        <strain evidence="2">JCM 3053</strain>
    </source>
</reference>
<gene>
    <name evidence="1" type="ORF">GCM10010104_25870</name>
</gene>
<sequence length="72" mass="7607">MDLTSRLLAEAQRRTGVVRHGHFVRRPQVVFCTAHGLAVPAADGPLHDTPLAAATDLARTFCWPCCVPGGGG</sequence>
<organism evidence="1 2">
    <name type="scientific">Streptomyces indiaensis</name>
    <dbReference type="NCBI Taxonomy" id="284033"/>
    <lineage>
        <taxon>Bacteria</taxon>
        <taxon>Bacillati</taxon>
        <taxon>Actinomycetota</taxon>
        <taxon>Actinomycetes</taxon>
        <taxon>Kitasatosporales</taxon>
        <taxon>Streptomycetaceae</taxon>
        <taxon>Streptomyces</taxon>
    </lineage>
</organism>